<dbReference type="GO" id="GO:0002161">
    <property type="term" value="F:aminoacyl-tRNA deacylase activity"/>
    <property type="evidence" value="ECO:0007669"/>
    <property type="project" value="InterPro"/>
</dbReference>
<evidence type="ECO:0000256" key="7">
    <source>
        <dbReference type="ARBA" id="ARBA00047552"/>
    </source>
</evidence>
<dbReference type="InterPro" id="IPR033705">
    <property type="entry name" value="Anticodon_Ia_Val"/>
</dbReference>
<keyword evidence="1 8" id="KW-0963">Cytoplasm</keyword>
<evidence type="ECO:0000256" key="8">
    <source>
        <dbReference type="HAMAP-Rule" id="MF_02005"/>
    </source>
</evidence>
<feature type="region of interest" description="Disordered" evidence="9">
    <location>
        <begin position="549"/>
        <end position="589"/>
    </location>
</feature>
<gene>
    <name evidence="8" type="primary">valS</name>
    <name evidence="12" type="ORF">GA0070617_5053</name>
</gene>
<dbReference type="Proteomes" id="UP000198937">
    <property type="component" value="Unassembled WGS sequence"/>
</dbReference>
<comment type="subunit">
    <text evidence="8">Monomer.</text>
</comment>
<dbReference type="InterPro" id="IPR001412">
    <property type="entry name" value="aa-tRNA-synth_I_CS"/>
</dbReference>
<evidence type="ECO:0000313" key="13">
    <source>
        <dbReference type="Proteomes" id="UP000198937"/>
    </source>
</evidence>
<evidence type="ECO:0000256" key="4">
    <source>
        <dbReference type="ARBA" id="ARBA00022840"/>
    </source>
</evidence>
<dbReference type="PANTHER" id="PTHR11946:SF93">
    <property type="entry name" value="VALINE--TRNA LIGASE, CHLOROPLASTIC_MITOCHONDRIAL 2"/>
    <property type="match status" value="1"/>
</dbReference>
<dbReference type="SUPFAM" id="SSF50677">
    <property type="entry name" value="ValRS/IleRS/LeuRS editing domain"/>
    <property type="match status" value="1"/>
</dbReference>
<evidence type="ECO:0000313" key="12">
    <source>
        <dbReference type="EMBL" id="SCL62900.1"/>
    </source>
</evidence>
<dbReference type="SUPFAM" id="SSF52374">
    <property type="entry name" value="Nucleotidylyl transferase"/>
    <property type="match status" value="1"/>
</dbReference>
<dbReference type="EC" id="6.1.1.9" evidence="8"/>
<dbReference type="Pfam" id="PF00133">
    <property type="entry name" value="tRNA-synt_1"/>
    <property type="match status" value="2"/>
</dbReference>
<keyword evidence="13" id="KW-1185">Reference proteome</keyword>
<feature type="domain" description="Aminoacyl-tRNA synthetase class Ia" evidence="10">
    <location>
        <begin position="213"/>
        <end position="706"/>
    </location>
</feature>
<dbReference type="GO" id="GO:0006438">
    <property type="term" value="P:valyl-tRNA aminoacylation"/>
    <property type="evidence" value="ECO:0007669"/>
    <property type="project" value="UniProtKB-UniRule"/>
</dbReference>
<feature type="domain" description="Methionyl/Valyl/Leucyl/Isoleucyl-tRNA synthetase anticodon-binding" evidence="11">
    <location>
        <begin position="746"/>
        <end position="890"/>
    </location>
</feature>
<feature type="compositionally biased region" description="Low complexity" evidence="9">
    <location>
        <begin position="63"/>
        <end position="99"/>
    </location>
</feature>
<dbReference type="Gene3D" id="3.90.740.10">
    <property type="entry name" value="Valyl/Leucyl/Isoleucyl-tRNA synthetase, editing domain"/>
    <property type="match status" value="1"/>
</dbReference>
<dbReference type="InterPro" id="IPR002303">
    <property type="entry name" value="Valyl-tRNA_ligase"/>
</dbReference>
<comment type="subcellular location">
    <subcellularLocation>
        <location evidence="8">Cytoplasm</location>
    </subcellularLocation>
</comment>
<comment type="similarity">
    <text evidence="8">Belongs to the class-I aminoacyl-tRNA synthetase family. ValS type 2 subfamily.</text>
</comment>
<dbReference type="PROSITE" id="PS00178">
    <property type="entry name" value="AA_TRNA_LIGASE_I"/>
    <property type="match status" value="1"/>
</dbReference>
<dbReference type="EMBL" id="FMIA01000002">
    <property type="protein sequence ID" value="SCL62900.1"/>
    <property type="molecule type" value="Genomic_DNA"/>
</dbReference>
<proteinExistence type="inferred from homology"/>
<dbReference type="InterPro" id="IPR009080">
    <property type="entry name" value="tRNAsynth_Ia_anticodon-bd"/>
</dbReference>
<dbReference type="InterPro" id="IPR022874">
    <property type="entry name" value="Valine-tRNA_ligase_type_2"/>
</dbReference>
<comment type="domain">
    <text evidence="8">ValRS has two distinct active sites: one for aminoacylation and one for editing. The misactivated threonine is translocated from the active site to the editing site.</text>
</comment>
<dbReference type="Pfam" id="PF08264">
    <property type="entry name" value="Anticodon_1"/>
    <property type="match status" value="1"/>
</dbReference>
<dbReference type="NCBIfam" id="NF000540">
    <property type="entry name" value="alt_ValS"/>
    <property type="match status" value="1"/>
</dbReference>
<dbReference type="PRINTS" id="PR00986">
    <property type="entry name" value="TRNASYNTHVAL"/>
</dbReference>
<dbReference type="InterPro" id="IPR048044">
    <property type="entry name" value="Valyl-tRNA_ligase_actino"/>
</dbReference>
<dbReference type="GO" id="GO:0005829">
    <property type="term" value="C:cytosol"/>
    <property type="evidence" value="ECO:0007669"/>
    <property type="project" value="TreeGrafter"/>
</dbReference>
<dbReference type="InterPro" id="IPR014729">
    <property type="entry name" value="Rossmann-like_a/b/a_fold"/>
</dbReference>
<dbReference type="GO" id="GO:0005524">
    <property type="term" value="F:ATP binding"/>
    <property type="evidence" value="ECO:0007669"/>
    <property type="project" value="UniProtKB-UniRule"/>
</dbReference>
<dbReference type="Gene3D" id="1.10.730.10">
    <property type="entry name" value="Isoleucyl-tRNA Synthetase, Domain 1"/>
    <property type="match status" value="1"/>
</dbReference>
<dbReference type="SUPFAM" id="SSF47323">
    <property type="entry name" value="Anticodon-binding domain of a subclass of class I aminoacyl-tRNA synthetases"/>
    <property type="match status" value="1"/>
</dbReference>
<sequence>MRGPTWRLYDRAMTDSARAARGGVPERPTLDGIEQRWAQRWQDDDTYAFDRSAVAGRAKAAVAGRAEATGPGTAAGRAGATGSGTAAGRAEATGPGTTADRGAAGRNVTPGGGRGAAPGSGRSARDDVYAIDTPPPTVSGELHMGHVFSYTHTDIVARFQRMRGKAVFYPMGWDDNGLPTERRVQNVYGVRCDPSLPYDPEWTPPQAPVTEAARKDPTPISRRNFVELCQTLTAADEQVFEALWRRLGLSVDWSLTYTTIGAAARATSQRAFLRNLARNEAYQAEAPTLWDVGYATAVAQAELEDRERPGAYHRLRFTGADGREVLIDTTRPELLPACVALVCHPDDERYADLVGSSVRTPVFGVEVPVRAHPLADPAKGTGIAMVCTFGDLTDVTWWRELALETRVVIGRDGRLLAEPPAGVPAGPYAALAGQSVNAARRAVVELLTTAGDLVGEVRPITHPVKFYERGDRPLEIVSTRQWYLRNGGRDPQLRAELLARGTELTWVPAHMRHRYEHWVGGLTGDWLVSRQRFFGVPVPVWYRLDDAGEPDHSQPLTPPEVMLPVDPSSEPPPGYDESQRGRPGGFVGDPDVLDTWATSSLTPQIVGGWETDPELFAMVFPMDLRPQGQEIIRTWLFSSVVRAHLEHGLLPWRDTVLSGWILDPDRKKMSKSKGNVVTPMALLEQHGSDAVRYWAANGRPGMDLAFDPAQIKVGRRLATKLLNASKFALGLGAADALRAPVTEPLDTAMLAELRSVVGEATAALDRYDHTAALQVTEAFFWRFCDDYIELVKERAYGTGPGADSARAALATALSVQLRLFAPVLPYVTEEVWSWWRYGSVHRATWPTSYEVDRAITGTGDPALLRLAADALSQVRRAKSERKLSMKAEVPLAEALGPAALLDQLTLVADDLRAAGRIGKLDRLPDRTDELVIACAF</sequence>
<feature type="domain" description="Aminoacyl-tRNA synthetase class Ia" evidence="10">
    <location>
        <begin position="127"/>
        <end position="190"/>
    </location>
</feature>
<accession>A0A1C6VAJ9</accession>
<evidence type="ECO:0000256" key="2">
    <source>
        <dbReference type="ARBA" id="ARBA00022598"/>
    </source>
</evidence>
<feature type="short sequence motif" description="'KMSKS' region" evidence="8">
    <location>
        <begin position="668"/>
        <end position="672"/>
    </location>
</feature>
<evidence type="ECO:0000256" key="5">
    <source>
        <dbReference type="ARBA" id="ARBA00022917"/>
    </source>
</evidence>
<dbReference type="CDD" id="cd07962">
    <property type="entry name" value="Anticodon_Ia_Val"/>
    <property type="match status" value="1"/>
</dbReference>
<dbReference type="HAMAP" id="MF_02005">
    <property type="entry name" value="Val_tRNA_synth_type2"/>
    <property type="match status" value="1"/>
</dbReference>
<dbReference type="InterPro" id="IPR013155">
    <property type="entry name" value="M/V/L/I-tRNA-synth_anticd-bd"/>
</dbReference>
<keyword evidence="4 8" id="KW-0067">ATP-binding</keyword>
<evidence type="ECO:0000256" key="1">
    <source>
        <dbReference type="ARBA" id="ARBA00022490"/>
    </source>
</evidence>
<dbReference type="PANTHER" id="PTHR11946">
    <property type="entry name" value="VALYL-TRNA SYNTHETASES"/>
    <property type="match status" value="1"/>
</dbReference>
<dbReference type="GO" id="GO:0004832">
    <property type="term" value="F:valine-tRNA ligase activity"/>
    <property type="evidence" value="ECO:0007669"/>
    <property type="project" value="UniProtKB-UniRule"/>
</dbReference>
<evidence type="ECO:0000256" key="6">
    <source>
        <dbReference type="ARBA" id="ARBA00023146"/>
    </source>
</evidence>
<dbReference type="AlphaFoldDB" id="A0A1C6VAJ9"/>
<reference evidence="12 13" key="1">
    <citation type="submission" date="2016-06" db="EMBL/GenBank/DDBJ databases">
        <authorList>
            <person name="Kjaerup R.B."/>
            <person name="Dalgaard T.S."/>
            <person name="Juul-Madsen H.R."/>
        </authorList>
    </citation>
    <scope>NUCLEOTIDE SEQUENCE [LARGE SCALE GENOMIC DNA]</scope>
    <source>
        <strain evidence="12 13">DSM 45577</strain>
    </source>
</reference>
<dbReference type="InterPro" id="IPR002300">
    <property type="entry name" value="aa-tRNA-synth_Ia"/>
</dbReference>
<keyword evidence="3 8" id="KW-0547">Nucleotide-binding</keyword>
<keyword evidence="2 8" id="KW-0436">Ligase</keyword>
<protein>
    <recommendedName>
        <fullName evidence="8">Valine--tRNA ligase</fullName>
        <ecNumber evidence="8">6.1.1.9</ecNumber>
    </recommendedName>
    <alternativeName>
        <fullName evidence="8">Valyl-tRNA synthetase</fullName>
        <shortName evidence="8">ValRS</shortName>
    </alternativeName>
</protein>
<dbReference type="Gene3D" id="3.40.50.620">
    <property type="entry name" value="HUPs"/>
    <property type="match status" value="2"/>
</dbReference>
<evidence type="ECO:0000259" key="11">
    <source>
        <dbReference type="Pfam" id="PF08264"/>
    </source>
</evidence>
<feature type="binding site" evidence="8">
    <location>
        <position position="671"/>
    </location>
    <ligand>
        <name>ATP</name>
        <dbReference type="ChEBI" id="CHEBI:30616"/>
    </ligand>
</feature>
<keyword evidence="6 8" id="KW-0030">Aminoacyl-tRNA synthetase</keyword>
<evidence type="ECO:0000256" key="3">
    <source>
        <dbReference type="ARBA" id="ARBA00022741"/>
    </source>
</evidence>
<evidence type="ECO:0000256" key="9">
    <source>
        <dbReference type="SAM" id="MobiDB-lite"/>
    </source>
</evidence>
<dbReference type="InterPro" id="IPR009008">
    <property type="entry name" value="Val/Leu/Ile-tRNA-synth_edit"/>
</dbReference>
<evidence type="ECO:0000259" key="10">
    <source>
        <dbReference type="Pfam" id="PF00133"/>
    </source>
</evidence>
<dbReference type="STRING" id="683228.GA0070617_5053"/>
<feature type="short sequence motif" description="'HIGH' region" evidence="8">
    <location>
        <begin position="136"/>
        <end position="146"/>
    </location>
</feature>
<organism evidence="12 13">
    <name type="scientific">Micromonospora yangpuensis</name>
    <dbReference type="NCBI Taxonomy" id="683228"/>
    <lineage>
        <taxon>Bacteria</taxon>
        <taxon>Bacillati</taxon>
        <taxon>Actinomycetota</taxon>
        <taxon>Actinomycetes</taxon>
        <taxon>Micromonosporales</taxon>
        <taxon>Micromonosporaceae</taxon>
        <taxon>Micromonospora</taxon>
    </lineage>
</organism>
<dbReference type="NCBIfam" id="NF009687">
    <property type="entry name" value="PRK13208.1"/>
    <property type="match status" value="1"/>
</dbReference>
<comment type="catalytic activity">
    <reaction evidence="7 8">
        <text>tRNA(Val) + L-valine + ATP = L-valyl-tRNA(Val) + AMP + diphosphate</text>
        <dbReference type="Rhea" id="RHEA:10704"/>
        <dbReference type="Rhea" id="RHEA-COMP:9672"/>
        <dbReference type="Rhea" id="RHEA-COMP:9708"/>
        <dbReference type="ChEBI" id="CHEBI:30616"/>
        <dbReference type="ChEBI" id="CHEBI:33019"/>
        <dbReference type="ChEBI" id="CHEBI:57762"/>
        <dbReference type="ChEBI" id="CHEBI:78442"/>
        <dbReference type="ChEBI" id="CHEBI:78537"/>
        <dbReference type="ChEBI" id="CHEBI:456215"/>
        <dbReference type="EC" id="6.1.1.9"/>
    </reaction>
</comment>
<feature type="region of interest" description="Disordered" evidence="9">
    <location>
        <begin position="63"/>
        <end position="129"/>
    </location>
</feature>
<comment type="function">
    <text evidence="8">Catalyzes the attachment of valine to tRNA(Val). As ValRS can inadvertently accommodate and process structurally similar amino acids such as threonine, to avoid such errors, it has a 'posttransfer' editing activity that hydrolyzes mischarged Thr-tRNA(Val) in a tRNA-dependent manner.</text>
</comment>
<keyword evidence="5 8" id="KW-0648">Protein biosynthesis</keyword>
<name>A0A1C6VAJ9_9ACTN</name>